<evidence type="ECO:0000256" key="2">
    <source>
        <dbReference type="ARBA" id="ARBA00023027"/>
    </source>
</evidence>
<dbReference type="InterPro" id="IPR006140">
    <property type="entry name" value="D-isomer_DH_NAD-bd"/>
</dbReference>
<evidence type="ECO:0000256" key="1">
    <source>
        <dbReference type="ARBA" id="ARBA00023002"/>
    </source>
</evidence>
<dbReference type="InterPro" id="IPR004360">
    <property type="entry name" value="Glyas_Fos-R_dOase_dom"/>
</dbReference>
<dbReference type="EMBL" id="BMJE01000004">
    <property type="protein sequence ID" value="GGB78564.1"/>
    <property type="molecule type" value="Genomic_DNA"/>
</dbReference>
<dbReference type="PROSITE" id="PS51819">
    <property type="entry name" value="VOC"/>
    <property type="match status" value="1"/>
</dbReference>
<reference evidence="6" key="1">
    <citation type="journal article" date="2019" name="Int. J. Syst. Evol. Microbiol.">
        <title>The Global Catalogue of Microorganisms (GCM) 10K type strain sequencing project: providing services to taxonomists for standard genome sequencing and annotation.</title>
        <authorList>
            <consortium name="The Broad Institute Genomics Platform"/>
            <consortium name="The Broad Institute Genome Sequencing Center for Infectious Disease"/>
            <person name="Wu L."/>
            <person name="Ma J."/>
        </authorList>
    </citation>
    <scope>NUCLEOTIDE SEQUENCE [LARGE SCALE GENOMIC DNA]</scope>
    <source>
        <strain evidence="6">CGMCC 1.15461</strain>
    </source>
</reference>
<dbReference type="Proteomes" id="UP000615760">
    <property type="component" value="Unassembled WGS sequence"/>
</dbReference>
<organism evidence="5 6">
    <name type="scientific">Flavobacterium suaedae</name>
    <dbReference type="NCBI Taxonomy" id="1767027"/>
    <lineage>
        <taxon>Bacteria</taxon>
        <taxon>Pseudomonadati</taxon>
        <taxon>Bacteroidota</taxon>
        <taxon>Flavobacteriia</taxon>
        <taxon>Flavobacteriales</taxon>
        <taxon>Flavobacteriaceae</taxon>
        <taxon>Flavobacterium</taxon>
    </lineage>
</organism>
<dbReference type="SUPFAM" id="SSF52283">
    <property type="entry name" value="Formate/glycerate dehydrogenase catalytic domain-like"/>
    <property type="match status" value="1"/>
</dbReference>
<dbReference type="InterPro" id="IPR006139">
    <property type="entry name" value="D-isomer_2_OHA_DH_cat_dom"/>
</dbReference>
<dbReference type="PANTHER" id="PTHR10996">
    <property type="entry name" value="2-HYDROXYACID DEHYDROGENASE-RELATED"/>
    <property type="match status" value="1"/>
</dbReference>
<keyword evidence="2" id="KW-0520">NAD</keyword>
<dbReference type="Pfam" id="PF02826">
    <property type="entry name" value="2-Hacid_dh_C"/>
    <property type="match status" value="1"/>
</dbReference>
<accession>A0ABQ1JUN5</accession>
<evidence type="ECO:0000313" key="6">
    <source>
        <dbReference type="Proteomes" id="UP000615760"/>
    </source>
</evidence>
<dbReference type="CDD" id="cd06587">
    <property type="entry name" value="VOC"/>
    <property type="match status" value="1"/>
</dbReference>
<dbReference type="InterPro" id="IPR050223">
    <property type="entry name" value="D-isomer_2-hydroxyacid_DH"/>
</dbReference>
<dbReference type="InterPro" id="IPR029068">
    <property type="entry name" value="Glyas_Bleomycin-R_OHBP_Dase"/>
</dbReference>
<comment type="similarity">
    <text evidence="3">Belongs to the D-isomer specific 2-hydroxyacid dehydrogenase family.</text>
</comment>
<dbReference type="Pfam" id="PF00903">
    <property type="entry name" value="Glyoxalase"/>
    <property type="match status" value="1"/>
</dbReference>
<gene>
    <name evidence="5" type="ORF">GCM10007424_18390</name>
</gene>
<feature type="domain" description="VOC" evidence="4">
    <location>
        <begin position="333"/>
        <end position="448"/>
    </location>
</feature>
<dbReference type="PANTHER" id="PTHR10996:SF178">
    <property type="entry name" value="2-HYDROXYACID DEHYDROGENASE YGL185C-RELATED"/>
    <property type="match status" value="1"/>
</dbReference>
<keyword evidence="6" id="KW-1185">Reference proteome</keyword>
<protein>
    <recommendedName>
        <fullName evidence="4">VOC domain-containing protein</fullName>
    </recommendedName>
</protein>
<name>A0ABQ1JUN5_9FLAO</name>
<dbReference type="CDD" id="cd12179">
    <property type="entry name" value="2-Hacid_dh_14"/>
    <property type="match status" value="1"/>
</dbReference>
<comment type="caution">
    <text evidence="5">The sequence shown here is derived from an EMBL/GenBank/DDBJ whole genome shotgun (WGS) entry which is preliminary data.</text>
</comment>
<evidence type="ECO:0000259" key="4">
    <source>
        <dbReference type="PROSITE" id="PS51819"/>
    </source>
</evidence>
<dbReference type="Gene3D" id="3.40.50.720">
    <property type="entry name" value="NAD(P)-binding Rossmann-like Domain"/>
    <property type="match status" value="2"/>
</dbReference>
<proteinExistence type="inferred from homology"/>
<sequence length="454" mass="51479">MDINPKDIKILHIDSNHPTLWKQLEEVGFTNEADYTSTKEEIEAKIAGYNGIVIRSRFKIDKAFIDKATNLQFIARVGAGLESIDCEYAEQKNIHLIAAPEGNRNAVGEQALGMLLSLFNNLNKADREIREGKWIRESNRGYELDGKTVGIIGYGNMGKSFAKKLRGFDVEVLCYDITPTVGDNNAKQVSLEELQRKADVVSLHTPWTPETDKMVNTAFINAFTKPFWLINTARGKSVVTEDLVTALKSKKVLGAGLDVLEYEKLSFETLFTENNIPEAFQYLLDSENVLLSPHIAGWTFESHVKLAQVIVDKIKAIYFGDAPDTEEEKRVTGIGGIFFKAEDPAGLREWYKKHLGINTDNYGWSFWWKDKNGDDGMTQWSPFATDTDYFEPSQKQFMQNLRVHNLDNVLQKLKEEGITIVGEPQAYDYGKFGWILDPEGNKIELWEPIDKAFI</sequence>
<dbReference type="SUPFAM" id="SSF51735">
    <property type="entry name" value="NAD(P)-binding Rossmann-fold domains"/>
    <property type="match status" value="1"/>
</dbReference>
<dbReference type="InterPro" id="IPR036291">
    <property type="entry name" value="NAD(P)-bd_dom_sf"/>
</dbReference>
<dbReference type="Pfam" id="PF00389">
    <property type="entry name" value="2-Hacid_dh"/>
    <property type="match status" value="1"/>
</dbReference>
<dbReference type="InterPro" id="IPR037523">
    <property type="entry name" value="VOC_core"/>
</dbReference>
<dbReference type="Gene3D" id="3.10.180.10">
    <property type="entry name" value="2,3-Dihydroxybiphenyl 1,2-Dioxygenase, domain 1"/>
    <property type="match status" value="1"/>
</dbReference>
<keyword evidence="1 3" id="KW-0560">Oxidoreductase</keyword>
<dbReference type="SUPFAM" id="SSF54593">
    <property type="entry name" value="Glyoxalase/Bleomycin resistance protein/Dihydroxybiphenyl dioxygenase"/>
    <property type="match status" value="1"/>
</dbReference>
<evidence type="ECO:0000256" key="3">
    <source>
        <dbReference type="RuleBase" id="RU003719"/>
    </source>
</evidence>
<evidence type="ECO:0000313" key="5">
    <source>
        <dbReference type="EMBL" id="GGB78564.1"/>
    </source>
</evidence>